<accession>A0ABD5LMN7</accession>
<keyword evidence="1" id="KW-0560">Oxidoreductase</keyword>
<evidence type="ECO:0000256" key="1">
    <source>
        <dbReference type="ARBA" id="ARBA00023002"/>
    </source>
</evidence>
<comment type="caution">
    <text evidence="3">The sequence shown here is derived from an EMBL/GenBank/DDBJ whole genome shotgun (WGS) entry which is preliminary data.</text>
</comment>
<dbReference type="RefSeq" id="WP_353574551.1">
    <property type="nucleotide sequence ID" value="NZ_JBETME010000008.1"/>
</dbReference>
<dbReference type="Pfam" id="PF02668">
    <property type="entry name" value="TauD"/>
    <property type="match status" value="1"/>
</dbReference>
<proteinExistence type="predicted"/>
<dbReference type="Proteomes" id="UP001438189">
    <property type="component" value="Unassembled WGS sequence"/>
</dbReference>
<dbReference type="SUPFAM" id="SSF51197">
    <property type="entry name" value="Clavaminate synthase-like"/>
    <property type="match status" value="1"/>
</dbReference>
<protein>
    <submittedName>
        <fullName evidence="3">TauD/TfdA family dioxygenase</fullName>
    </submittedName>
</protein>
<dbReference type="InterPro" id="IPR042098">
    <property type="entry name" value="TauD-like_sf"/>
</dbReference>
<evidence type="ECO:0000313" key="4">
    <source>
        <dbReference type="Proteomes" id="UP001438189"/>
    </source>
</evidence>
<dbReference type="AlphaFoldDB" id="A0ABD5LMN7"/>
<evidence type="ECO:0000259" key="2">
    <source>
        <dbReference type="Pfam" id="PF02668"/>
    </source>
</evidence>
<organism evidence="3 4">
    <name type="scientific">Agrobacterium radiobacter</name>
    <dbReference type="NCBI Taxonomy" id="362"/>
    <lineage>
        <taxon>Bacteria</taxon>
        <taxon>Pseudomonadati</taxon>
        <taxon>Pseudomonadota</taxon>
        <taxon>Alphaproteobacteria</taxon>
        <taxon>Hyphomicrobiales</taxon>
        <taxon>Rhizobiaceae</taxon>
        <taxon>Rhizobium/Agrobacterium group</taxon>
        <taxon>Agrobacterium</taxon>
        <taxon>Agrobacterium tumefaciens complex</taxon>
    </lineage>
</organism>
<sequence length="125" mass="13928">MCRPGIAGRGDDAPRLAHARLFAGGVRPSRRDSRPRAHRSALLLLDHPAPGRAFLRYDPGCLEALDERGRSAMRFVEARIADAPSEAHHWRQGDILIIDNWRVLHGRSPSDRGSGRRIARILIDA</sequence>
<feature type="domain" description="TauD/TfdA-like" evidence="2">
    <location>
        <begin position="50"/>
        <end position="121"/>
    </location>
</feature>
<evidence type="ECO:0000313" key="3">
    <source>
        <dbReference type="EMBL" id="MES4992409.1"/>
    </source>
</evidence>
<name>A0ABD5LMN7_AGRRD</name>
<reference evidence="3 4" key="1">
    <citation type="submission" date="2024-06" db="EMBL/GenBank/DDBJ databases">
        <title>Genome sequencing of Agrobacterium spp. from tobacco in Serbia.</title>
        <authorList>
            <person name="Ilicic R.J."/>
            <person name="Studholme D.J."/>
            <person name="Jelusic A."/>
            <person name="Barac G."/>
            <person name="Bagi F."/>
            <person name="Popovic Milovanovic T."/>
        </authorList>
    </citation>
    <scope>NUCLEOTIDE SEQUENCE [LARGE SCALE GENOMIC DNA]</scope>
    <source>
        <strain evidence="3 4">DA1</strain>
    </source>
</reference>
<gene>
    <name evidence="3" type="ORF">ABVB70_18895</name>
</gene>
<keyword evidence="3" id="KW-0223">Dioxygenase</keyword>
<dbReference type="EMBL" id="JBETME010000008">
    <property type="protein sequence ID" value="MES4992409.1"/>
    <property type="molecule type" value="Genomic_DNA"/>
</dbReference>
<dbReference type="GO" id="GO:0016706">
    <property type="term" value="F:2-oxoglutarate-dependent dioxygenase activity"/>
    <property type="evidence" value="ECO:0007669"/>
    <property type="project" value="UniProtKB-ARBA"/>
</dbReference>
<dbReference type="InterPro" id="IPR003819">
    <property type="entry name" value="TauD/TfdA-like"/>
</dbReference>
<dbReference type="Gene3D" id="3.60.130.10">
    <property type="entry name" value="Clavaminate synthase-like"/>
    <property type="match status" value="1"/>
</dbReference>